<dbReference type="InterPro" id="IPR036867">
    <property type="entry name" value="R3H_dom_sf"/>
</dbReference>
<organism evidence="12 13">
    <name type="scientific">Aspergillus cavernicola</name>
    <dbReference type="NCBI Taxonomy" id="176166"/>
    <lineage>
        <taxon>Eukaryota</taxon>
        <taxon>Fungi</taxon>
        <taxon>Dikarya</taxon>
        <taxon>Ascomycota</taxon>
        <taxon>Pezizomycotina</taxon>
        <taxon>Eurotiomycetes</taxon>
        <taxon>Eurotiomycetidae</taxon>
        <taxon>Eurotiales</taxon>
        <taxon>Aspergillaceae</taxon>
        <taxon>Aspergillus</taxon>
        <taxon>Aspergillus subgen. Nidulantes</taxon>
    </lineage>
</organism>
<reference evidence="12 13" key="1">
    <citation type="submission" date="2024-07" db="EMBL/GenBank/DDBJ databases">
        <title>Section-level genome sequencing and comparative genomics of Aspergillus sections Usti and Cavernicolus.</title>
        <authorList>
            <consortium name="Lawrence Berkeley National Laboratory"/>
            <person name="Nybo J.L."/>
            <person name="Vesth T.C."/>
            <person name="Theobald S."/>
            <person name="Frisvad J.C."/>
            <person name="Larsen T.O."/>
            <person name="Kjaerboelling I."/>
            <person name="Rothschild-Mancinelli K."/>
            <person name="Lyhne E.K."/>
            <person name="Kogle M.E."/>
            <person name="Barry K."/>
            <person name="Clum A."/>
            <person name="Na H."/>
            <person name="Ledsgaard L."/>
            <person name="Lin J."/>
            <person name="Lipzen A."/>
            <person name="Kuo A."/>
            <person name="Riley R."/>
            <person name="Mondo S."/>
            <person name="LaButti K."/>
            <person name="Haridas S."/>
            <person name="Pangalinan J."/>
            <person name="Salamov A.A."/>
            <person name="Simmons B.A."/>
            <person name="Magnuson J.K."/>
            <person name="Chen J."/>
            <person name="Drula E."/>
            <person name="Henrissat B."/>
            <person name="Wiebenga A."/>
            <person name="Lubbers R.J."/>
            <person name="Gomes A.C."/>
            <person name="Makela M.R."/>
            <person name="Stajich J."/>
            <person name="Grigoriev I.V."/>
            <person name="Mortensen U.H."/>
            <person name="De vries R.P."/>
            <person name="Baker S.E."/>
            <person name="Andersen M.R."/>
        </authorList>
    </citation>
    <scope>NUCLEOTIDE SEQUENCE [LARGE SCALE GENOMIC DNA]</scope>
    <source>
        <strain evidence="12 13">CBS 600.67</strain>
    </source>
</reference>
<dbReference type="InterPro" id="IPR001374">
    <property type="entry name" value="R3H_dom"/>
</dbReference>
<protein>
    <recommendedName>
        <fullName evidence="4">Protein SQS1</fullName>
    </recommendedName>
</protein>
<name>A0ABR4IAH3_9EURO</name>
<evidence type="ECO:0000256" key="8">
    <source>
        <dbReference type="ARBA" id="ARBA00023242"/>
    </source>
</evidence>
<evidence type="ECO:0000256" key="6">
    <source>
        <dbReference type="ARBA" id="ARBA00022664"/>
    </source>
</evidence>
<dbReference type="EMBL" id="JBFXLS010000041">
    <property type="protein sequence ID" value="KAL2824723.1"/>
    <property type="molecule type" value="Genomic_DNA"/>
</dbReference>
<evidence type="ECO:0000256" key="9">
    <source>
        <dbReference type="SAM" id="MobiDB-lite"/>
    </source>
</evidence>
<dbReference type="SMART" id="SM00443">
    <property type="entry name" value="G_patch"/>
    <property type="match status" value="1"/>
</dbReference>
<evidence type="ECO:0000256" key="7">
    <source>
        <dbReference type="ARBA" id="ARBA00023187"/>
    </source>
</evidence>
<accession>A0ABR4IAH3</accession>
<evidence type="ECO:0000256" key="4">
    <source>
        <dbReference type="ARBA" id="ARBA00018964"/>
    </source>
</evidence>
<feature type="compositionally biased region" description="Low complexity" evidence="9">
    <location>
        <begin position="219"/>
        <end position="235"/>
    </location>
</feature>
<dbReference type="SMART" id="SM00393">
    <property type="entry name" value="R3H"/>
    <property type="match status" value="1"/>
</dbReference>
<sequence>MQQEARNTGGRSLWRFDIQLRHQAVQFVSAGNLEPAQEISTKPIDKDISTTGTALTTEERYDSATETTPDCRLYPNFPSANKTMPRPALPVRMRSCSSEDSSEDEIVFRGRRSRPESISRFSSHGVADADLEGELDGEPPAYTRQHVDTAVDAPLDSAVSISSRESSPSFIRIENNPAIRSHGITDEDEILADYIANIDDGSEDEDSSSSIDERPIEGDACTTTTPAAADQDALTPESESEDIASDYLEMSLAVGLGDAKSNRRNIEKCTFASATAFADALEQSPYYDFDVMDFSRPSLRKKTKKHEHFNLDALGTELQSELASAWNNDRLKKKSKKREREELRAQGLLGRRKNDPDLKTKYADGIGIEDLKSEIRLFLLSPKNSLSLPPMTKHRRMLIHDMAHALRLTSQSRGKGSSRFPVLSKTSRTLKYTQRTIPQIDRVLLRERFSPRALKAWDNTRGQGAKGKRNHGNVSYMDGDVVGASAPEIGAGNKGRAMLEKMGWSTGTALGATHNKGILLPVPHVVKNSKAGLG</sequence>
<dbReference type="CDD" id="cd02646">
    <property type="entry name" value="R3H_G-patch"/>
    <property type="match status" value="1"/>
</dbReference>
<dbReference type="InterPro" id="IPR034082">
    <property type="entry name" value="R3H_G-patch"/>
</dbReference>
<feature type="domain" description="G-patch" evidence="10">
    <location>
        <begin position="491"/>
        <end position="534"/>
    </location>
</feature>
<feature type="region of interest" description="Disordered" evidence="9">
    <location>
        <begin position="199"/>
        <end position="241"/>
    </location>
</feature>
<keyword evidence="7" id="KW-0508">mRNA splicing</keyword>
<dbReference type="PROSITE" id="PS50174">
    <property type="entry name" value="G_PATCH"/>
    <property type="match status" value="1"/>
</dbReference>
<keyword evidence="5" id="KW-0963">Cytoplasm</keyword>
<comment type="similarity">
    <text evidence="3">Belongs to the SQS1 family.</text>
</comment>
<feature type="region of interest" description="Disordered" evidence="9">
    <location>
        <begin position="58"/>
        <end position="87"/>
    </location>
</feature>
<dbReference type="Pfam" id="PF01585">
    <property type="entry name" value="G-patch"/>
    <property type="match status" value="1"/>
</dbReference>
<evidence type="ECO:0000313" key="12">
    <source>
        <dbReference type="EMBL" id="KAL2824723.1"/>
    </source>
</evidence>
<dbReference type="Pfam" id="PF01424">
    <property type="entry name" value="R3H"/>
    <property type="match status" value="1"/>
</dbReference>
<evidence type="ECO:0000256" key="3">
    <source>
        <dbReference type="ARBA" id="ARBA00010306"/>
    </source>
</evidence>
<dbReference type="InterPro" id="IPR000467">
    <property type="entry name" value="G_patch_dom"/>
</dbReference>
<evidence type="ECO:0000259" key="10">
    <source>
        <dbReference type="PROSITE" id="PS50174"/>
    </source>
</evidence>
<comment type="subcellular location">
    <subcellularLocation>
        <location evidence="2">Cytoplasm</location>
    </subcellularLocation>
    <subcellularLocation>
        <location evidence="1">Nucleus</location>
    </subcellularLocation>
</comment>
<comment type="caution">
    <text evidence="12">The sequence shown here is derived from an EMBL/GenBank/DDBJ whole genome shotgun (WGS) entry which is preliminary data.</text>
</comment>
<evidence type="ECO:0000256" key="2">
    <source>
        <dbReference type="ARBA" id="ARBA00004496"/>
    </source>
</evidence>
<gene>
    <name evidence="12" type="ORF">BDW59DRAFT_81477</name>
</gene>
<dbReference type="InterPro" id="IPR051189">
    <property type="entry name" value="Splicing_assoc_domain"/>
</dbReference>
<keyword evidence="8" id="KW-0539">Nucleus</keyword>
<dbReference type="PANTHER" id="PTHR14195">
    <property type="entry name" value="G PATCH DOMAIN CONTAINING PROTEIN 2"/>
    <property type="match status" value="1"/>
</dbReference>
<keyword evidence="6" id="KW-0507">mRNA processing</keyword>
<evidence type="ECO:0000313" key="13">
    <source>
        <dbReference type="Proteomes" id="UP001610335"/>
    </source>
</evidence>
<dbReference type="SUPFAM" id="SSF82708">
    <property type="entry name" value="R3H domain"/>
    <property type="match status" value="1"/>
</dbReference>
<dbReference type="Proteomes" id="UP001610335">
    <property type="component" value="Unassembled WGS sequence"/>
</dbReference>
<evidence type="ECO:0000256" key="1">
    <source>
        <dbReference type="ARBA" id="ARBA00004123"/>
    </source>
</evidence>
<proteinExistence type="inferred from homology"/>
<keyword evidence="13" id="KW-1185">Reference proteome</keyword>
<feature type="domain" description="R3H" evidence="11">
    <location>
        <begin position="365"/>
        <end position="427"/>
    </location>
</feature>
<dbReference type="PROSITE" id="PS51061">
    <property type="entry name" value="R3H"/>
    <property type="match status" value="1"/>
</dbReference>
<evidence type="ECO:0000259" key="11">
    <source>
        <dbReference type="PROSITE" id="PS51061"/>
    </source>
</evidence>
<dbReference type="Gene3D" id="3.30.1370.50">
    <property type="entry name" value="R3H-like domain"/>
    <property type="match status" value="1"/>
</dbReference>
<evidence type="ECO:0000256" key="5">
    <source>
        <dbReference type="ARBA" id="ARBA00022490"/>
    </source>
</evidence>